<organism evidence="1 2">
    <name type="scientific">Cymbomonas tetramitiformis</name>
    <dbReference type="NCBI Taxonomy" id="36881"/>
    <lineage>
        <taxon>Eukaryota</taxon>
        <taxon>Viridiplantae</taxon>
        <taxon>Chlorophyta</taxon>
        <taxon>Pyramimonadophyceae</taxon>
        <taxon>Pyramimonadales</taxon>
        <taxon>Pyramimonadaceae</taxon>
        <taxon>Cymbomonas</taxon>
    </lineage>
</organism>
<name>A0AAE0GEE3_9CHLO</name>
<evidence type="ECO:0000313" key="2">
    <source>
        <dbReference type="Proteomes" id="UP001190700"/>
    </source>
</evidence>
<sequence>MQVSYSTRALAEQLGVNLSEVVASARWGISKQDVERHAQAIRITPLNAPTTWSSTLTSATSPTRREGVTARHKQQAHVEATVEAAQSVKASTDPLLLDATMKLDTFGQKKRNEH</sequence>
<comment type="caution">
    <text evidence="1">The sequence shown here is derived from an EMBL/GenBank/DDBJ whole genome shotgun (WGS) entry which is preliminary data.</text>
</comment>
<gene>
    <name evidence="1" type="ORF">CYMTET_15259</name>
</gene>
<dbReference type="AlphaFoldDB" id="A0AAE0GEE3"/>
<accession>A0AAE0GEE3</accession>
<reference evidence="1 2" key="1">
    <citation type="journal article" date="2015" name="Genome Biol. Evol.">
        <title>Comparative Genomics of a Bacterivorous Green Alga Reveals Evolutionary Causalities and Consequences of Phago-Mixotrophic Mode of Nutrition.</title>
        <authorList>
            <person name="Burns J.A."/>
            <person name="Paasch A."/>
            <person name="Narechania A."/>
            <person name="Kim E."/>
        </authorList>
    </citation>
    <scope>NUCLEOTIDE SEQUENCE [LARGE SCALE GENOMIC DNA]</scope>
    <source>
        <strain evidence="1 2">PLY_AMNH</strain>
    </source>
</reference>
<dbReference type="EMBL" id="LGRX02006429">
    <property type="protein sequence ID" value="KAK3276689.1"/>
    <property type="molecule type" value="Genomic_DNA"/>
</dbReference>
<keyword evidence="2" id="KW-1185">Reference proteome</keyword>
<evidence type="ECO:0000313" key="1">
    <source>
        <dbReference type="EMBL" id="KAK3276689.1"/>
    </source>
</evidence>
<proteinExistence type="predicted"/>
<protein>
    <submittedName>
        <fullName evidence="1">Uncharacterized protein</fullName>
    </submittedName>
</protein>
<dbReference type="Proteomes" id="UP001190700">
    <property type="component" value="Unassembled WGS sequence"/>
</dbReference>